<evidence type="ECO:0000313" key="2">
    <source>
        <dbReference type="EMBL" id="HJA71071.1"/>
    </source>
</evidence>
<sequence length="152" mass="17740">MGNYKKYIIWIICAVVLIFIVIPLIVYGLSEGRILSVGGTNDWAGFWGGYLGAIMGSMSTIGGVYLTISDDRKKGIEEEKSRYLELQEGRRLDTIPYLNTMYYIPKHIDETEKSNVYFVDYRGEELRIRNHLTDKYRREIEKPSIYLYVLNY</sequence>
<feature type="transmembrane region" description="Helical" evidence="1">
    <location>
        <begin position="7"/>
        <end position="27"/>
    </location>
</feature>
<dbReference type="EMBL" id="DWZA01000053">
    <property type="protein sequence ID" value="HJA71071.1"/>
    <property type="molecule type" value="Genomic_DNA"/>
</dbReference>
<accession>A0A9D2HG74</accession>
<keyword evidence="1" id="KW-0472">Membrane</keyword>
<evidence type="ECO:0000256" key="1">
    <source>
        <dbReference type="SAM" id="Phobius"/>
    </source>
</evidence>
<organism evidence="2 3">
    <name type="scientific">Candidatus Lachnoclostridium stercoravium</name>
    <dbReference type="NCBI Taxonomy" id="2838633"/>
    <lineage>
        <taxon>Bacteria</taxon>
        <taxon>Bacillati</taxon>
        <taxon>Bacillota</taxon>
        <taxon>Clostridia</taxon>
        <taxon>Lachnospirales</taxon>
        <taxon>Lachnospiraceae</taxon>
    </lineage>
</organism>
<gene>
    <name evidence="2" type="ORF">IAA07_05740</name>
</gene>
<comment type="caution">
    <text evidence="2">The sequence shown here is derived from an EMBL/GenBank/DDBJ whole genome shotgun (WGS) entry which is preliminary data.</text>
</comment>
<proteinExistence type="predicted"/>
<dbReference type="AlphaFoldDB" id="A0A9D2HG74"/>
<keyword evidence="1" id="KW-0812">Transmembrane</keyword>
<keyword evidence="1" id="KW-1133">Transmembrane helix</keyword>
<reference evidence="2" key="1">
    <citation type="journal article" date="2021" name="PeerJ">
        <title>Extensive microbial diversity within the chicken gut microbiome revealed by metagenomics and culture.</title>
        <authorList>
            <person name="Gilroy R."/>
            <person name="Ravi A."/>
            <person name="Getino M."/>
            <person name="Pursley I."/>
            <person name="Horton D.L."/>
            <person name="Alikhan N.F."/>
            <person name="Baker D."/>
            <person name="Gharbi K."/>
            <person name="Hall N."/>
            <person name="Watson M."/>
            <person name="Adriaenssens E.M."/>
            <person name="Foster-Nyarko E."/>
            <person name="Jarju S."/>
            <person name="Secka A."/>
            <person name="Antonio M."/>
            <person name="Oren A."/>
            <person name="Chaudhuri R.R."/>
            <person name="La Ragione R."/>
            <person name="Hildebrand F."/>
            <person name="Pallen M.J."/>
        </authorList>
    </citation>
    <scope>NUCLEOTIDE SEQUENCE</scope>
    <source>
        <strain evidence="2">CHK178-16964</strain>
    </source>
</reference>
<evidence type="ECO:0000313" key="3">
    <source>
        <dbReference type="Proteomes" id="UP000823900"/>
    </source>
</evidence>
<name>A0A9D2HG74_9FIRM</name>
<dbReference type="Proteomes" id="UP000823900">
    <property type="component" value="Unassembled WGS sequence"/>
</dbReference>
<feature type="transmembrane region" description="Helical" evidence="1">
    <location>
        <begin position="47"/>
        <end position="68"/>
    </location>
</feature>
<protein>
    <submittedName>
        <fullName evidence="2">Uncharacterized protein</fullName>
    </submittedName>
</protein>
<reference evidence="2" key="2">
    <citation type="submission" date="2021-04" db="EMBL/GenBank/DDBJ databases">
        <authorList>
            <person name="Gilroy R."/>
        </authorList>
    </citation>
    <scope>NUCLEOTIDE SEQUENCE</scope>
    <source>
        <strain evidence="2">CHK178-16964</strain>
    </source>
</reference>